<accession>A0A381PCF2</accession>
<proteinExistence type="predicted"/>
<dbReference type="EMBL" id="UINC01000939">
    <property type="protein sequence ID" value="SUZ64610.1"/>
    <property type="molecule type" value="Genomic_DNA"/>
</dbReference>
<protein>
    <submittedName>
        <fullName evidence="1">Uncharacterized protein</fullName>
    </submittedName>
</protein>
<organism evidence="1">
    <name type="scientific">marine metagenome</name>
    <dbReference type="NCBI Taxonomy" id="408172"/>
    <lineage>
        <taxon>unclassified sequences</taxon>
        <taxon>metagenomes</taxon>
        <taxon>ecological metagenomes</taxon>
    </lineage>
</organism>
<reference evidence="1" key="1">
    <citation type="submission" date="2018-05" db="EMBL/GenBank/DDBJ databases">
        <authorList>
            <person name="Lanie J.A."/>
            <person name="Ng W.-L."/>
            <person name="Kazmierczak K.M."/>
            <person name="Andrzejewski T.M."/>
            <person name="Davidsen T.M."/>
            <person name="Wayne K.J."/>
            <person name="Tettelin H."/>
            <person name="Glass J.I."/>
            <person name="Rusch D."/>
            <person name="Podicherti R."/>
            <person name="Tsui H.-C.T."/>
            <person name="Winkler M.E."/>
        </authorList>
    </citation>
    <scope>NUCLEOTIDE SEQUENCE</scope>
</reference>
<gene>
    <name evidence="1" type="ORF">METZ01_LOCUS17464</name>
</gene>
<evidence type="ECO:0000313" key="1">
    <source>
        <dbReference type="EMBL" id="SUZ64610.1"/>
    </source>
</evidence>
<dbReference type="AlphaFoldDB" id="A0A381PCF2"/>
<sequence length="176" mass="19539">MIVHKTTIGFLLVLFTLLPNGGRAQTDLAGAEASFLYIASTLQSFRNTGRLANNPGIDGADLEAFIELLETYYQEFTNNFGGNSAMCQFYMDPENGRMEIGEKAKLSFSFLPDLEDRIQYYIVIEAQFQEDLAIEFGGILQENVNQKKSASMSSQRLPSSEFDEAAVISFLDSACI</sequence>
<name>A0A381PCF2_9ZZZZ</name>